<comment type="subcellular location">
    <subcellularLocation>
        <location evidence="1">Cell membrane</location>
        <topology evidence="1">Multi-pass membrane protein</topology>
    </subcellularLocation>
</comment>
<proteinExistence type="inferred from homology"/>
<feature type="transmembrane region" description="Helical" evidence="1">
    <location>
        <begin position="53"/>
        <end position="70"/>
    </location>
</feature>
<protein>
    <recommendedName>
        <fullName evidence="1">NADH-quinone oxidoreductase subunit J</fullName>
        <ecNumber evidence="1">7.1.1.-</ecNumber>
    </recommendedName>
</protein>
<dbReference type="EMBL" id="CP045929">
    <property type="protein sequence ID" value="QGK71624.1"/>
    <property type="molecule type" value="Genomic_DNA"/>
</dbReference>
<dbReference type="PANTHER" id="PTHR33269">
    <property type="entry name" value="NADH-UBIQUINONE OXIDOREDUCTASE CHAIN 6"/>
    <property type="match status" value="1"/>
</dbReference>
<dbReference type="RefSeq" id="WP_154078195.1">
    <property type="nucleotide sequence ID" value="NZ_CP045929.1"/>
</dbReference>
<sequence length="319" mass="32868">MSLTTATPVLAGTTVLAQSPIGTGEATVFWILGPLALLGALGMVFARNAVHSALWLVVTMLCLGVLYMAQSAQFLGFTQIIVYTGAIMMLFLFVLMMVGRDSSDSVVEVLRGQRLAAAVLGIGFALLMVSGLARAFTEVQFAAPLDPWSPQGGGAGGLGALIFTDYLFPFELTSALLITASLGAMVLAYGGKGPGVRLSQREQANARFRGNRPSPLPGPGVFATANSVAVPALLPDGSVAPESLSELLDNTPSDELTGDRKAVAGEVADPDPHSLTATDSDEDTESEESGEPESRPTGGGNGNGNGAGPEHAPPEEARQ</sequence>
<dbReference type="EC" id="7.1.1.-" evidence="1"/>
<gene>
    <name evidence="3" type="ORF">GIY23_20750</name>
</gene>
<dbReference type="PANTHER" id="PTHR33269:SF19">
    <property type="entry name" value="NADH-QUINONE OXIDOREDUCTASE SUBUNIT J"/>
    <property type="match status" value="1"/>
</dbReference>
<keyword evidence="1" id="KW-1133">Transmembrane helix</keyword>
<dbReference type="KEGG" id="sace:GIY23_20750"/>
<comment type="similarity">
    <text evidence="1">Belongs to the complex I subunit 6 family.</text>
</comment>
<dbReference type="GO" id="GO:0005886">
    <property type="term" value="C:plasma membrane"/>
    <property type="evidence" value="ECO:0007669"/>
    <property type="project" value="UniProtKB-SubCell"/>
</dbReference>
<evidence type="ECO:0000256" key="1">
    <source>
        <dbReference type="RuleBase" id="RU004429"/>
    </source>
</evidence>
<feature type="compositionally biased region" description="Acidic residues" evidence="2">
    <location>
        <begin position="279"/>
        <end position="291"/>
    </location>
</feature>
<keyword evidence="1" id="KW-1003">Cell membrane</keyword>
<evidence type="ECO:0000256" key="2">
    <source>
        <dbReference type="SAM" id="MobiDB-lite"/>
    </source>
</evidence>
<dbReference type="InterPro" id="IPR001457">
    <property type="entry name" value="NADH_UbQ/plastoQ_OxRdtase_su6"/>
</dbReference>
<evidence type="ECO:0000313" key="4">
    <source>
        <dbReference type="Proteomes" id="UP000371041"/>
    </source>
</evidence>
<keyword evidence="1" id="KW-0520">NAD</keyword>
<dbReference type="Gene3D" id="1.20.120.1200">
    <property type="entry name" value="NADH-ubiquinone/plastoquinone oxidoreductase chain 6, subunit NuoJ"/>
    <property type="match status" value="1"/>
</dbReference>
<dbReference type="NCBIfam" id="NF005165">
    <property type="entry name" value="PRK06638.1-5"/>
    <property type="match status" value="1"/>
</dbReference>
<name>A0A5Q3QEG8_9PSEU</name>
<keyword evidence="3" id="KW-0560">Oxidoreductase</keyword>
<dbReference type="GO" id="GO:0008137">
    <property type="term" value="F:NADH dehydrogenase (ubiquinone) activity"/>
    <property type="evidence" value="ECO:0007669"/>
    <property type="project" value="UniProtKB-UniRule"/>
</dbReference>
<reference evidence="4" key="1">
    <citation type="submission" date="2019-11" db="EMBL/GenBank/DDBJ databases">
        <title>The complete genome sequence of Saccharopolyspora sp. E2A.</title>
        <authorList>
            <person name="Zhang G."/>
        </authorList>
    </citation>
    <scope>NUCLEOTIDE SEQUENCE [LARGE SCALE GENOMIC DNA]</scope>
    <source>
        <strain evidence="4">E2A</strain>
    </source>
</reference>
<feature type="transmembrane region" description="Helical" evidence="1">
    <location>
        <begin position="76"/>
        <end position="95"/>
    </location>
</feature>
<dbReference type="AlphaFoldDB" id="A0A5Q3QEG8"/>
<keyword evidence="1" id="KW-0812">Transmembrane</keyword>
<feature type="transmembrane region" description="Helical" evidence="1">
    <location>
        <begin position="115"/>
        <end position="136"/>
    </location>
</feature>
<dbReference type="GO" id="GO:0016491">
    <property type="term" value="F:oxidoreductase activity"/>
    <property type="evidence" value="ECO:0007669"/>
    <property type="project" value="UniProtKB-KW"/>
</dbReference>
<dbReference type="Proteomes" id="UP000371041">
    <property type="component" value="Chromosome"/>
</dbReference>
<comment type="catalytic activity">
    <reaction evidence="1">
        <text>a quinone + NADH + 5 H(+)(in) = a quinol + NAD(+) + 4 H(+)(out)</text>
        <dbReference type="Rhea" id="RHEA:57888"/>
        <dbReference type="ChEBI" id="CHEBI:15378"/>
        <dbReference type="ChEBI" id="CHEBI:24646"/>
        <dbReference type="ChEBI" id="CHEBI:57540"/>
        <dbReference type="ChEBI" id="CHEBI:57945"/>
        <dbReference type="ChEBI" id="CHEBI:132124"/>
    </reaction>
</comment>
<feature type="region of interest" description="Disordered" evidence="2">
    <location>
        <begin position="263"/>
        <end position="319"/>
    </location>
</feature>
<comment type="function">
    <text evidence="1">NDH-1 shuttles electrons from NADH, via FMN and iron-sulfur (Fe-S) centers, to quinones in the respiratory chain. Couples the redox reaction to proton translocation (for every two electrons transferred, four hydrogen ions are translocated across the cytoplasmic membrane), and thus conserves the redox energy in a proton gradient.</text>
</comment>
<keyword evidence="1" id="KW-0472">Membrane</keyword>
<feature type="compositionally biased region" description="Gly residues" evidence="2">
    <location>
        <begin position="297"/>
        <end position="307"/>
    </location>
</feature>
<dbReference type="InterPro" id="IPR042106">
    <property type="entry name" value="Nuo/plastoQ_OxRdtase_6_NuoJ"/>
</dbReference>
<dbReference type="Pfam" id="PF00499">
    <property type="entry name" value="Oxidored_q3"/>
    <property type="match status" value="1"/>
</dbReference>
<feature type="transmembrane region" description="Helical" evidence="1">
    <location>
        <begin position="27"/>
        <end position="46"/>
    </location>
</feature>
<feature type="transmembrane region" description="Helical" evidence="1">
    <location>
        <begin position="172"/>
        <end position="191"/>
    </location>
</feature>
<evidence type="ECO:0000313" key="3">
    <source>
        <dbReference type="EMBL" id="QGK71624.1"/>
    </source>
</evidence>
<keyword evidence="4" id="KW-1185">Reference proteome</keyword>
<keyword evidence="1" id="KW-0874">Quinone</keyword>
<dbReference type="GO" id="GO:0048038">
    <property type="term" value="F:quinone binding"/>
    <property type="evidence" value="ECO:0007669"/>
    <property type="project" value="UniProtKB-UniRule"/>
</dbReference>
<organism evidence="3 4">
    <name type="scientific">Allosaccharopolyspora coralli</name>
    <dbReference type="NCBI Taxonomy" id="2665642"/>
    <lineage>
        <taxon>Bacteria</taxon>
        <taxon>Bacillati</taxon>
        <taxon>Actinomycetota</taxon>
        <taxon>Actinomycetes</taxon>
        <taxon>Pseudonocardiales</taxon>
        <taxon>Pseudonocardiaceae</taxon>
        <taxon>Allosaccharopolyspora</taxon>
    </lineage>
</organism>
<accession>A0A5Q3QEG8</accession>